<dbReference type="PANTHER" id="PTHR23037">
    <property type="entry name" value="CYTOKINE RECEPTOR"/>
    <property type="match status" value="1"/>
</dbReference>
<evidence type="ECO:0000256" key="2">
    <source>
        <dbReference type="ARBA" id="ARBA00022692"/>
    </source>
</evidence>
<evidence type="ECO:0000256" key="3">
    <source>
        <dbReference type="ARBA" id="ARBA00022729"/>
    </source>
</evidence>
<sequence length="360" mass="40917">FSVSTLNNIKKTYSTFVLLVTNYFSLSELKGNLLPDPPAELKILDPGYLGHLYINWTLPASLRNLNNCFVRFQLQYFDTSENRLKVVRTTEHSYSAYFNLEKDAHVRVETLISGPCVNGSDELRSMSSEAVLRAHSRGLHGSKIEDLTCVFYNGEYMDCIWTKKNTKPPHSHYHLHQGMEQAQECPQYIELHRERTGCRLYWPLLLEFTEFNICVNGSAMGLPLQAAYFILQVQNQVKPAPVKALNLEPTMDGQFLLEWAPPEGRVPGHCLEFEVESVAGDTEGPKVLPTFPHTVFRFSPVKSTVCLRVRGRVHHFCADRSFWSEWSQALCTPHGAGLPNLCWGLEDVYPPSLCLSIHIL</sequence>
<keyword evidence="7" id="KW-0325">Glycoprotein</keyword>
<reference evidence="9" key="3">
    <citation type="submission" date="2025-09" db="UniProtKB">
        <authorList>
            <consortium name="Ensembl"/>
        </authorList>
    </citation>
    <scope>IDENTIFICATION</scope>
</reference>
<dbReference type="Proteomes" id="UP000694397">
    <property type="component" value="Chromosome 13"/>
</dbReference>
<keyword evidence="5" id="KW-0472">Membrane</keyword>
<dbReference type="Ensembl" id="ENSSFOT00015066575.1">
    <property type="protein sequence ID" value="ENSSFOP00015042636.1"/>
    <property type="gene ID" value="ENSSFOG00015004872.2"/>
</dbReference>
<evidence type="ECO:0000256" key="4">
    <source>
        <dbReference type="ARBA" id="ARBA00022989"/>
    </source>
</evidence>
<evidence type="ECO:0000313" key="10">
    <source>
        <dbReference type="Proteomes" id="UP000694397"/>
    </source>
</evidence>
<dbReference type="Gene3D" id="2.60.40.10">
    <property type="entry name" value="Immunoglobulins"/>
    <property type="match status" value="3"/>
</dbReference>
<evidence type="ECO:0000313" key="9">
    <source>
        <dbReference type="Ensembl" id="ENSSFOP00015042636.1"/>
    </source>
</evidence>
<evidence type="ECO:0000259" key="8">
    <source>
        <dbReference type="Pfam" id="PF09240"/>
    </source>
</evidence>
<dbReference type="OrthoDB" id="9826641at2759"/>
<dbReference type="GO" id="GO:0009897">
    <property type="term" value="C:external side of plasma membrane"/>
    <property type="evidence" value="ECO:0007669"/>
    <property type="project" value="TreeGrafter"/>
</dbReference>
<evidence type="ECO:0000256" key="7">
    <source>
        <dbReference type="ARBA" id="ARBA00023180"/>
    </source>
</evidence>
<organism evidence="9 10">
    <name type="scientific">Scleropages formosus</name>
    <name type="common">Asian bonytongue</name>
    <name type="synonym">Osteoglossum formosum</name>
    <dbReference type="NCBI Taxonomy" id="113540"/>
    <lineage>
        <taxon>Eukaryota</taxon>
        <taxon>Metazoa</taxon>
        <taxon>Chordata</taxon>
        <taxon>Craniata</taxon>
        <taxon>Vertebrata</taxon>
        <taxon>Euteleostomi</taxon>
        <taxon>Actinopterygii</taxon>
        <taxon>Neopterygii</taxon>
        <taxon>Teleostei</taxon>
        <taxon>Osteoglossocephala</taxon>
        <taxon>Osteoglossomorpha</taxon>
        <taxon>Osteoglossiformes</taxon>
        <taxon>Osteoglossidae</taxon>
        <taxon>Scleropages</taxon>
    </lineage>
</organism>
<keyword evidence="6" id="KW-0675">Receptor</keyword>
<name>A0A8C9T0R8_SCLFO</name>
<gene>
    <name evidence="9" type="primary">LOC108925286</name>
</gene>
<keyword evidence="3" id="KW-0732">Signal</keyword>
<dbReference type="SUPFAM" id="SSF49265">
    <property type="entry name" value="Fibronectin type III"/>
    <property type="match status" value="3"/>
</dbReference>
<comment type="subcellular location">
    <subcellularLocation>
        <location evidence="1">Membrane</location>
        <topology evidence="1">Single-pass type I membrane protein</topology>
    </subcellularLocation>
</comment>
<dbReference type="Pfam" id="PF09240">
    <property type="entry name" value="IL6Ra-bind"/>
    <property type="match status" value="1"/>
</dbReference>
<evidence type="ECO:0000256" key="5">
    <source>
        <dbReference type="ARBA" id="ARBA00023136"/>
    </source>
</evidence>
<keyword evidence="4" id="KW-1133">Transmembrane helix</keyword>
<proteinExistence type="predicted"/>
<dbReference type="PANTHER" id="PTHR23037:SF45">
    <property type="entry name" value="INTERLEUKIN 13 RECEPTOR SUBUNIT ALPHA 2"/>
    <property type="match status" value="1"/>
</dbReference>
<dbReference type="GeneTree" id="ENSGT00940000159971"/>
<feature type="domain" description="Type I cytokine receptor cytokine-binding" evidence="8">
    <location>
        <begin position="146"/>
        <end position="235"/>
    </location>
</feature>
<keyword evidence="2" id="KW-0812">Transmembrane</keyword>
<dbReference type="InterPro" id="IPR013783">
    <property type="entry name" value="Ig-like_fold"/>
</dbReference>
<dbReference type="AlphaFoldDB" id="A0A8C9T0R8"/>
<dbReference type="GO" id="GO:0004896">
    <property type="term" value="F:cytokine receptor activity"/>
    <property type="evidence" value="ECO:0007669"/>
    <property type="project" value="TreeGrafter"/>
</dbReference>
<accession>A0A8C9T0R8</accession>
<keyword evidence="10" id="KW-1185">Reference proteome</keyword>
<evidence type="ECO:0000256" key="6">
    <source>
        <dbReference type="ARBA" id="ARBA00023170"/>
    </source>
</evidence>
<reference evidence="9" key="2">
    <citation type="submission" date="2025-08" db="UniProtKB">
        <authorList>
            <consortium name="Ensembl"/>
        </authorList>
    </citation>
    <scope>IDENTIFICATION</scope>
</reference>
<dbReference type="InterPro" id="IPR015321">
    <property type="entry name" value="TypeI_recpt_CBD"/>
</dbReference>
<protein>
    <submittedName>
        <fullName evidence="9">Interleukin 13 receptor, alpha 2</fullName>
    </submittedName>
</protein>
<dbReference type="InterPro" id="IPR036116">
    <property type="entry name" value="FN3_sf"/>
</dbReference>
<reference evidence="9 10" key="1">
    <citation type="submission" date="2019-04" db="EMBL/GenBank/DDBJ databases">
        <authorList>
            <consortium name="Wellcome Sanger Institute Data Sharing"/>
        </authorList>
    </citation>
    <scope>NUCLEOTIDE SEQUENCE [LARGE SCALE GENOMIC DNA]</scope>
</reference>
<evidence type="ECO:0000256" key="1">
    <source>
        <dbReference type="ARBA" id="ARBA00004479"/>
    </source>
</evidence>